<proteinExistence type="predicted"/>
<dbReference type="HOGENOM" id="CLU_753780_0_0_9"/>
<name>C4IJK9_CLOBU</name>
<evidence type="ECO:0000313" key="2">
    <source>
        <dbReference type="Proteomes" id="UP000003081"/>
    </source>
</evidence>
<dbReference type="eggNOG" id="COG5301">
    <property type="taxonomic scope" value="Bacteria"/>
</dbReference>
<evidence type="ECO:0000313" key="1">
    <source>
        <dbReference type="EMBL" id="EEP54278.1"/>
    </source>
</evidence>
<dbReference type="Proteomes" id="UP000003081">
    <property type="component" value="Unassembled WGS sequence"/>
</dbReference>
<sequence length="367" mass="40224">MANFKQTVITKAAHNLIAKSLSGSANINFTRVATSKYDYKSFSQSKLESLTSLEDIKQYVAVDKVEKIGEASVNVSVKITNANITEGYYVNTIGLFAMDPEEGEILYSVTVAETADYFPADNGVNCSGINLDLVTEVSNASNVNITVNYAGYATNEDIEKVNSHLNENVKNIKKLNGTNNYVSDLNNCSITGEKITVKTNESTLNTPYKVGITGLTIGSVDIYNLDINFELQIYNAFGSVNRYVRSKNNGTWSDWSILKDIDSGWLNLPLGSGIIVDGGLTPQYRKIGNRVFIRGSVKNIVTGNTVIGTLPVGFRPVLQNHHYATFTNTNACASFNISTDGRIIYQGNSTNTFNAEWFVVITNNFII</sequence>
<dbReference type="EMBL" id="ACOM01000005">
    <property type="protein sequence ID" value="EEP54278.1"/>
    <property type="molecule type" value="Genomic_DNA"/>
</dbReference>
<dbReference type="CDD" id="cd19958">
    <property type="entry name" value="pyocin_knob"/>
    <property type="match status" value="1"/>
</dbReference>
<dbReference type="RefSeq" id="WP_003409829.1">
    <property type="nucleotide sequence ID" value="NZ_ACOM01000005.1"/>
</dbReference>
<reference evidence="1 2" key="1">
    <citation type="submission" date="2009-08" db="EMBL/GenBank/DDBJ databases">
        <authorList>
            <person name="Shrivastava S."/>
            <person name="Brinkac L.B."/>
            <person name="Brown J.L."/>
            <person name="Bruce D.B."/>
            <person name="Detter C."/>
            <person name="Green L.D."/>
            <person name="Munk C.A."/>
            <person name="Rogers Y.C."/>
            <person name="Tapia R."/>
            <person name="Sims D.R."/>
            <person name="Smith L.A."/>
            <person name="Smith T.J."/>
            <person name="Sutton G."/>
            <person name="Brettin T."/>
        </authorList>
    </citation>
    <scope>NUCLEOTIDE SEQUENCE [LARGE SCALE GENOMIC DNA]</scope>
    <source>
        <strain evidence="2">E4 str. BoNT E BL5262</strain>
    </source>
</reference>
<comment type="caution">
    <text evidence="1">The sequence shown here is derived from an EMBL/GenBank/DDBJ whole genome shotgun (WGS) entry which is preliminary data.</text>
</comment>
<dbReference type="AlphaFoldDB" id="C4IJK9"/>
<accession>C4IJK9</accession>
<organism evidence="1 2">
    <name type="scientific">Clostridium butyricum E4 str. BoNT E BL5262</name>
    <dbReference type="NCBI Taxonomy" id="632245"/>
    <lineage>
        <taxon>Bacteria</taxon>
        <taxon>Bacillati</taxon>
        <taxon>Bacillota</taxon>
        <taxon>Clostridia</taxon>
        <taxon>Eubacteriales</taxon>
        <taxon>Clostridiaceae</taxon>
        <taxon>Clostridium</taxon>
    </lineage>
</organism>
<protein>
    <submittedName>
        <fullName evidence="1">Uncharacterized protein</fullName>
    </submittedName>
</protein>
<gene>
    <name evidence="1" type="ORF">CLP_2599</name>
</gene>
<keyword evidence="2" id="KW-1185">Reference proteome</keyword>